<gene>
    <name evidence="2" type="ORF">IQ241_05350</name>
</gene>
<evidence type="ECO:0000313" key="3">
    <source>
        <dbReference type="Proteomes" id="UP000636505"/>
    </source>
</evidence>
<dbReference type="EMBL" id="JADEXG010000008">
    <property type="protein sequence ID" value="MBE9076727.1"/>
    <property type="molecule type" value="Genomic_DNA"/>
</dbReference>
<keyword evidence="3" id="KW-1185">Reference proteome</keyword>
<sequence>MIPWSRAFRYRQTAWLLASAGIGYLLLLIGTAFHPASVTLGGLIAAAMVAAWFRQFREAVPSAGNLLDQDVFRRWLGAARHTQIMDPAARREFQRLALSCHESARQIAAQEPALYPELTEVLHTVVALTEQPSQAKRDRLVATHQQLQQLRDQVLLAPGRAVEPEASLTAQLQTLIQLNRTVQ</sequence>
<evidence type="ECO:0000256" key="1">
    <source>
        <dbReference type="SAM" id="Phobius"/>
    </source>
</evidence>
<keyword evidence="1" id="KW-1133">Transmembrane helix</keyword>
<name>A0A8J7A5D9_9CYAN</name>
<keyword evidence="1" id="KW-0472">Membrane</keyword>
<feature type="transmembrane region" description="Helical" evidence="1">
    <location>
        <begin position="36"/>
        <end position="53"/>
    </location>
</feature>
<accession>A0A8J7A5D9</accession>
<feature type="transmembrane region" description="Helical" evidence="1">
    <location>
        <begin position="12"/>
        <end position="30"/>
    </location>
</feature>
<keyword evidence="1" id="KW-0812">Transmembrane</keyword>
<comment type="caution">
    <text evidence="2">The sequence shown here is derived from an EMBL/GenBank/DDBJ whole genome shotgun (WGS) entry which is preliminary data.</text>
</comment>
<dbReference type="RefSeq" id="WP_193905382.1">
    <property type="nucleotide sequence ID" value="NZ_JADEXG010000008.1"/>
</dbReference>
<proteinExistence type="predicted"/>
<reference evidence="2" key="1">
    <citation type="submission" date="2020-10" db="EMBL/GenBank/DDBJ databases">
        <authorList>
            <person name="Castelo-Branco R."/>
            <person name="Eusebio N."/>
            <person name="Adriana R."/>
            <person name="Vieira A."/>
            <person name="Brugerolle De Fraissinette N."/>
            <person name="Rezende De Castro R."/>
            <person name="Schneider M.P."/>
            <person name="Vasconcelos V."/>
            <person name="Leao P.N."/>
        </authorList>
    </citation>
    <scope>NUCLEOTIDE SEQUENCE</scope>
    <source>
        <strain evidence="2">LEGE 07310</strain>
    </source>
</reference>
<evidence type="ECO:0000313" key="2">
    <source>
        <dbReference type="EMBL" id="MBE9076727.1"/>
    </source>
</evidence>
<dbReference type="AlphaFoldDB" id="A0A8J7A5D9"/>
<organism evidence="2 3">
    <name type="scientific">Vasconcelosia minhoensis LEGE 07310</name>
    <dbReference type="NCBI Taxonomy" id="915328"/>
    <lineage>
        <taxon>Bacteria</taxon>
        <taxon>Bacillati</taxon>
        <taxon>Cyanobacteriota</taxon>
        <taxon>Cyanophyceae</taxon>
        <taxon>Nodosilineales</taxon>
        <taxon>Cymatolegaceae</taxon>
        <taxon>Vasconcelosia</taxon>
        <taxon>Vasconcelosia minhoensis</taxon>
    </lineage>
</organism>
<dbReference type="Proteomes" id="UP000636505">
    <property type="component" value="Unassembled WGS sequence"/>
</dbReference>
<protein>
    <submittedName>
        <fullName evidence="2">Uncharacterized protein</fullName>
    </submittedName>
</protein>